<evidence type="ECO:0000256" key="1">
    <source>
        <dbReference type="SAM" id="MobiDB-lite"/>
    </source>
</evidence>
<evidence type="ECO:0000313" key="3">
    <source>
        <dbReference type="EMBL" id="WDE10126.1"/>
    </source>
</evidence>
<protein>
    <recommendedName>
        <fullName evidence="2">KAP NTPase domain-containing protein</fullName>
    </recommendedName>
</protein>
<proteinExistence type="predicted"/>
<reference evidence="3 4" key="1">
    <citation type="journal article" date="2022" name="Mar. Drugs">
        <title>Bioassay-Guided Fractionation Leads to the Detection of Cholic Acid Generated by the Rare Thalassomonas sp.</title>
        <authorList>
            <person name="Pheiffer F."/>
            <person name="Schneider Y.K."/>
            <person name="Hansen E.H."/>
            <person name="Andersen J.H."/>
            <person name="Isaksson J."/>
            <person name="Busche T."/>
            <person name="R C."/>
            <person name="Kalinowski J."/>
            <person name="Zyl L.V."/>
            <person name="Trindade M."/>
        </authorList>
    </citation>
    <scope>NUCLEOTIDE SEQUENCE [LARGE SCALE GENOMIC DNA]</scope>
    <source>
        <strain evidence="3 4">A5K-61T</strain>
    </source>
</reference>
<dbReference type="RefSeq" id="WP_274050143.1">
    <property type="nucleotide sequence ID" value="NZ_CP059693.1"/>
</dbReference>
<dbReference type="EMBL" id="CP059693">
    <property type="protein sequence ID" value="WDE10126.1"/>
    <property type="molecule type" value="Genomic_DNA"/>
</dbReference>
<sequence length="481" mass="54534">MTGVENGSQSYKHHSDHPTLNDKLNRYKSVQNKARQIIHCKPPQVFGIHGDWGAGKTSYLHQLRYHLDGTVIDDEKEPEQEALIKAAHKKDVITVWFDAWRFQHEKAPVIALLHEIRRQYELWDKVKNSGRKLADVTVRTVLNSFSDIAKLLSFEAIPLKAQDIQKTGEKWEKDNLESKIGGETIQEFLEKAIDTLLKTSRSKKRLVIIIDDLDRCSPTAAYRLLEGLKVYLSLKNCVFVIGMNQQIVIEAIAEKLSEGRDLDTISHNIAAPAIRAEAYLEKMCSSIERLNPPFDTNSLLSSWIEGSEFRQNLTLAFCDDGGNAISCLPPNPRRLKALANLLNTWSLLLDDDKTQDEKIQGAQALLLIAYVYQFHGELFQRWSFTPSFYTQLKKWATEPWPTPRGGETRSDDSSWPPYLQILELPEKMTVGSSGDVTPSIEALSNYPDPYSANVFWIAPLLRYADLNEDEINPILKAVAAS</sequence>
<gene>
    <name evidence="3" type="ORF">H3N35_17760</name>
</gene>
<feature type="domain" description="KAP NTPase" evidence="2">
    <location>
        <begin position="37"/>
        <end position="260"/>
    </location>
</feature>
<evidence type="ECO:0000259" key="2">
    <source>
        <dbReference type="Pfam" id="PF07693"/>
    </source>
</evidence>
<organism evidence="3 4">
    <name type="scientific">Thalassomonas haliotis</name>
    <dbReference type="NCBI Taxonomy" id="485448"/>
    <lineage>
        <taxon>Bacteria</taxon>
        <taxon>Pseudomonadati</taxon>
        <taxon>Pseudomonadota</taxon>
        <taxon>Gammaproteobacteria</taxon>
        <taxon>Alteromonadales</taxon>
        <taxon>Colwelliaceae</taxon>
        <taxon>Thalassomonas</taxon>
    </lineage>
</organism>
<accession>A0ABY7V9C7</accession>
<dbReference type="InterPro" id="IPR027417">
    <property type="entry name" value="P-loop_NTPase"/>
</dbReference>
<dbReference type="InterPro" id="IPR052754">
    <property type="entry name" value="NTPase_KAP_P-loop"/>
</dbReference>
<dbReference type="Gene3D" id="3.40.50.300">
    <property type="entry name" value="P-loop containing nucleotide triphosphate hydrolases"/>
    <property type="match status" value="1"/>
</dbReference>
<dbReference type="InterPro" id="IPR011646">
    <property type="entry name" value="KAP_P-loop"/>
</dbReference>
<dbReference type="PANTHER" id="PTHR22674:SF6">
    <property type="entry name" value="NTPASE KAP FAMILY P-LOOP DOMAIN-CONTAINING PROTEIN 1"/>
    <property type="match status" value="1"/>
</dbReference>
<feature type="compositionally biased region" description="Polar residues" evidence="1">
    <location>
        <begin position="1"/>
        <end position="10"/>
    </location>
</feature>
<dbReference type="Proteomes" id="UP001215231">
    <property type="component" value="Chromosome"/>
</dbReference>
<dbReference type="SUPFAM" id="SSF52540">
    <property type="entry name" value="P-loop containing nucleoside triphosphate hydrolases"/>
    <property type="match status" value="1"/>
</dbReference>
<dbReference type="Pfam" id="PF07693">
    <property type="entry name" value="KAP_NTPase"/>
    <property type="match status" value="1"/>
</dbReference>
<dbReference type="PANTHER" id="PTHR22674">
    <property type="entry name" value="NTPASE, KAP FAMILY P-LOOP DOMAIN-CONTAINING 1"/>
    <property type="match status" value="1"/>
</dbReference>
<keyword evidence="4" id="KW-1185">Reference proteome</keyword>
<feature type="region of interest" description="Disordered" evidence="1">
    <location>
        <begin position="1"/>
        <end position="22"/>
    </location>
</feature>
<evidence type="ECO:0000313" key="4">
    <source>
        <dbReference type="Proteomes" id="UP001215231"/>
    </source>
</evidence>
<name>A0ABY7V9C7_9GAMM</name>